<dbReference type="AlphaFoldDB" id="A0A9X0D281"/>
<feature type="region of interest" description="Disordered" evidence="1">
    <location>
        <begin position="181"/>
        <end position="215"/>
    </location>
</feature>
<gene>
    <name evidence="2" type="ORF">OS493_022838</name>
</gene>
<accession>A0A9X0D281</accession>
<keyword evidence="3" id="KW-1185">Reference proteome</keyword>
<feature type="region of interest" description="Disordered" evidence="1">
    <location>
        <begin position="429"/>
        <end position="455"/>
    </location>
</feature>
<reference evidence="2" key="1">
    <citation type="submission" date="2023-01" db="EMBL/GenBank/DDBJ databases">
        <title>Genome assembly of the deep-sea coral Lophelia pertusa.</title>
        <authorList>
            <person name="Herrera S."/>
            <person name="Cordes E."/>
        </authorList>
    </citation>
    <scope>NUCLEOTIDE SEQUENCE</scope>
    <source>
        <strain evidence="2">USNM1676648</strain>
        <tissue evidence="2">Polyp</tissue>
    </source>
</reference>
<evidence type="ECO:0000256" key="1">
    <source>
        <dbReference type="SAM" id="MobiDB-lite"/>
    </source>
</evidence>
<dbReference type="Proteomes" id="UP001163046">
    <property type="component" value="Unassembled WGS sequence"/>
</dbReference>
<dbReference type="EMBL" id="MU825889">
    <property type="protein sequence ID" value="KAJ7384210.1"/>
    <property type="molecule type" value="Genomic_DNA"/>
</dbReference>
<sequence>MNLIDHGLNPSLDTWFPSHSSTLGLGCGSSPFNDDASSLVNKSSRNAHLSPRYTYHYHPYTPSTVRDTEKLAVQPVSWPSKGMQEYRKRQADYGHPSVCHESFHHCYTLICHCSHLPCPHQSQQEEGSGMEALGLSGFPRPACCDVECKQANQNLSSEPCRQLSKSSYSASTETEESSLKAAKFNELEKPDSSIQSGRPMTINHEEKKGGYSSPNTSSIHCIASAELPPKRTPIATKRSREIRKPISPSRDVKIERSLEGSGDRECRIAYLGKVKKSRTTVQGNEYQRSMNTCTYQPPTCEESKSSNTMLLEKQLPPWDKAQKQRTKPLRDDSRTFSMAPRQDQYFKGQYKAFDKGQRLDTSYCDSLQKEGIKQLSNDWNEVQTLSCQELGNATQEVQTYAKSERLEITRSGNCHEQRLCDSRLLPSSKCHETSDKDNTRPHTTRLNQDKDIPSFTCSAQNDLPTDVNNNWAGYSYDHKNLPKIVAVHTIVKYREENAHRNELRGARRLSSNEKIKWNRLLDDLSTRSGDAGFRENEHKASSSHDKRYSDAIYMQNSGIAEKQWGNKTFLPTKQSAEKKPQALHAKLPNIHVQAAPSETRCTLDKPYSDAPNPWAVPSRSDLGLPPLPRGFAKVSLGQSGPAPPATKIDASLVKTSGKRQNDIGRTVVVDSQYEDDNKGHVEEKWTIKELLPSIYTEKKPQTVHKCEAVETLRRKIVKAEEKIEKEKIIWKKNILYKLKKVITTRLRKAEEKPGKGVI</sequence>
<comment type="caution">
    <text evidence="2">The sequence shown here is derived from an EMBL/GenBank/DDBJ whole genome shotgun (WGS) entry which is preliminary data.</text>
</comment>
<protein>
    <submittedName>
        <fullName evidence="2">Uncharacterized protein</fullName>
    </submittedName>
</protein>
<organism evidence="2 3">
    <name type="scientific">Desmophyllum pertusum</name>
    <dbReference type="NCBI Taxonomy" id="174260"/>
    <lineage>
        <taxon>Eukaryota</taxon>
        <taxon>Metazoa</taxon>
        <taxon>Cnidaria</taxon>
        <taxon>Anthozoa</taxon>
        <taxon>Hexacorallia</taxon>
        <taxon>Scleractinia</taxon>
        <taxon>Caryophylliina</taxon>
        <taxon>Caryophylliidae</taxon>
        <taxon>Desmophyllum</taxon>
    </lineage>
</organism>
<feature type="compositionally biased region" description="Basic and acidic residues" evidence="1">
    <location>
        <begin position="429"/>
        <end position="440"/>
    </location>
</feature>
<dbReference type="OrthoDB" id="10620525at2759"/>
<evidence type="ECO:0000313" key="3">
    <source>
        <dbReference type="Proteomes" id="UP001163046"/>
    </source>
</evidence>
<proteinExistence type="predicted"/>
<name>A0A9X0D281_9CNID</name>
<evidence type="ECO:0000313" key="2">
    <source>
        <dbReference type="EMBL" id="KAJ7384210.1"/>
    </source>
</evidence>